<protein>
    <submittedName>
        <fullName evidence="2">Uncharacterized protein</fullName>
    </submittedName>
</protein>
<reference evidence="2" key="1">
    <citation type="submission" date="2018-05" db="EMBL/GenBank/DDBJ databases">
        <authorList>
            <person name="Lanie J.A."/>
            <person name="Ng W.-L."/>
            <person name="Kazmierczak K.M."/>
            <person name="Andrzejewski T.M."/>
            <person name="Davidsen T.M."/>
            <person name="Wayne K.J."/>
            <person name="Tettelin H."/>
            <person name="Glass J.I."/>
            <person name="Rusch D."/>
            <person name="Podicherti R."/>
            <person name="Tsui H.-C.T."/>
            <person name="Winkler M.E."/>
        </authorList>
    </citation>
    <scope>NUCLEOTIDE SEQUENCE</scope>
</reference>
<gene>
    <name evidence="2" type="ORF">METZ01_LOCUS416179</name>
</gene>
<keyword evidence="1" id="KW-0472">Membrane</keyword>
<feature type="non-terminal residue" evidence="2">
    <location>
        <position position="61"/>
    </location>
</feature>
<feature type="non-terminal residue" evidence="2">
    <location>
        <position position="1"/>
    </location>
</feature>
<organism evidence="2">
    <name type="scientific">marine metagenome</name>
    <dbReference type="NCBI Taxonomy" id="408172"/>
    <lineage>
        <taxon>unclassified sequences</taxon>
        <taxon>metagenomes</taxon>
        <taxon>ecological metagenomes</taxon>
    </lineage>
</organism>
<dbReference type="AlphaFoldDB" id="A0A382WYB1"/>
<sequence length="61" mass="7091">VDREDYSIVFFPGATASPQRFRVSKRWFRIGGYLAGIILFTVFSTLVYFSQRYHHLASDEA</sequence>
<evidence type="ECO:0000256" key="1">
    <source>
        <dbReference type="SAM" id="Phobius"/>
    </source>
</evidence>
<accession>A0A382WYB1</accession>
<keyword evidence="1" id="KW-0812">Transmembrane</keyword>
<proteinExistence type="predicted"/>
<keyword evidence="1" id="KW-1133">Transmembrane helix</keyword>
<feature type="transmembrane region" description="Helical" evidence="1">
    <location>
        <begin position="30"/>
        <end position="49"/>
    </location>
</feature>
<evidence type="ECO:0000313" key="2">
    <source>
        <dbReference type="EMBL" id="SVD63325.1"/>
    </source>
</evidence>
<dbReference type="EMBL" id="UINC01163168">
    <property type="protein sequence ID" value="SVD63325.1"/>
    <property type="molecule type" value="Genomic_DNA"/>
</dbReference>
<name>A0A382WYB1_9ZZZZ</name>